<dbReference type="GO" id="GO:0009535">
    <property type="term" value="C:chloroplast thylakoid membrane"/>
    <property type="evidence" value="ECO:0007669"/>
    <property type="project" value="InterPro"/>
</dbReference>
<feature type="compositionally biased region" description="Acidic residues" evidence="1">
    <location>
        <begin position="71"/>
        <end position="84"/>
    </location>
</feature>
<organism evidence="4 5">
    <name type="scientific">Cannabis sativa</name>
    <name type="common">Hemp</name>
    <name type="synonym">Marijuana</name>
    <dbReference type="NCBI Taxonomy" id="3483"/>
    <lineage>
        <taxon>Eukaryota</taxon>
        <taxon>Viridiplantae</taxon>
        <taxon>Streptophyta</taxon>
        <taxon>Embryophyta</taxon>
        <taxon>Tracheophyta</taxon>
        <taxon>Spermatophyta</taxon>
        <taxon>Magnoliopsida</taxon>
        <taxon>eudicotyledons</taxon>
        <taxon>Gunneridae</taxon>
        <taxon>Pentapetalae</taxon>
        <taxon>rosids</taxon>
        <taxon>fabids</taxon>
        <taxon>Rosales</taxon>
        <taxon>Cannabaceae</taxon>
        <taxon>Cannabis</taxon>
    </lineage>
</organism>
<dbReference type="Pfam" id="PF00226">
    <property type="entry name" value="DnaJ"/>
    <property type="match status" value="1"/>
</dbReference>
<evidence type="ECO:0000313" key="5">
    <source>
        <dbReference type="Proteomes" id="UP000596661"/>
    </source>
</evidence>
<feature type="transmembrane region" description="Helical" evidence="2">
    <location>
        <begin position="209"/>
        <end position="228"/>
    </location>
</feature>
<keyword evidence="5" id="KW-1185">Reference proteome</keyword>
<dbReference type="EMBL" id="UZAU01000023">
    <property type="status" value="NOT_ANNOTATED_CDS"/>
    <property type="molecule type" value="Genomic_DNA"/>
</dbReference>
<evidence type="ECO:0000256" key="2">
    <source>
        <dbReference type="SAM" id="Phobius"/>
    </source>
</evidence>
<dbReference type="PANTHER" id="PTHR47726">
    <property type="entry name" value="NAD(P)H-QUINONE OXIDOREDUCTASE SUBUNIT U, CHLOROPLASTIC"/>
    <property type="match status" value="1"/>
</dbReference>
<reference evidence="4" key="1">
    <citation type="submission" date="2018-11" db="EMBL/GenBank/DDBJ databases">
        <authorList>
            <person name="Grassa J C."/>
        </authorList>
    </citation>
    <scope>NUCLEOTIDE SEQUENCE [LARGE SCALE GENOMIC DNA]</scope>
</reference>
<evidence type="ECO:0000313" key="4">
    <source>
        <dbReference type="EnsemblPlants" id="cds.evm.model.01.1151"/>
    </source>
</evidence>
<dbReference type="Proteomes" id="UP000596661">
    <property type="component" value="Chromosome 1"/>
</dbReference>
<feature type="region of interest" description="Disordered" evidence="1">
    <location>
        <begin position="49"/>
        <end position="86"/>
    </location>
</feature>
<evidence type="ECO:0000259" key="3">
    <source>
        <dbReference type="Pfam" id="PF00226"/>
    </source>
</evidence>
<dbReference type="AlphaFoldDB" id="A0A803NFS6"/>
<dbReference type="SUPFAM" id="SSF46565">
    <property type="entry name" value="Chaperone J-domain"/>
    <property type="match status" value="1"/>
</dbReference>
<keyword evidence="2" id="KW-0812">Transmembrane</keyword>
<evidence type="ECO:0000256" key="1">
    <source>
        <dbReference type="SAM" id="MobiDB-lite"/>
    </source>
</evidence>
<feature type="compositionally biased region" description="Low complexity" evidence="1">
    <location>
        <begin position="49"/>
        <end position="66"/>
    </location>
</feature>
<dbReference type="Gramene" id="evm.model.01.1151">
    <property type="protein sequence ID" value="cds.evm.model.01.1151"/>
    <property type="gene ID" value="evm.TU.01.1151"/>
</dbReference>
<sequence length="230" mass="26061">MAVSSMAKGSILLPFPNLVPQRFSNTSLNYVVFQSKQQQLVKFHMIRSNSNDTSSSSSTVETTITSPEDATTQEEEDSIEETEESPSLISALNVERALRGIPITDVDYYGKLGLSRDCSLNQVNDAYRIKSEELKNRGLEEEELNKELQLLKESYTILSTVEERRLYDWSLSRSEKTDKYVWPFEVDSTKPPQDEPPQQEPEDIGPTRAVGYFILGWVILSTVLSIALNR</sequence>
<keyword evidence="2" id="KW-0472">Membrane</keyword>
<accession>A0A803NFS6</accession>
<dbReference type="InterPro" id="IPR001623">
    <property type="entry name" value="DnaJ_domain"/>
</dbReference>
<gene>
    <name evidence="4" type="primary">LOC115706284</name>
</gene>
<protein>
    <recommendedName>
        <fullName evidence="3">J domain-containing protein</fullName>
    </recommendedName>
</protein>
<keyword evidence="2" id="KW-1133">Transmembrane helix</keyword>
<dbReference type="FunFam" id="1.10.287.110:FF:000080">
    <property type="entry name" value="NAD(P)H-quinone oxidoreductase subunit U chloroplastic"/>
    <property type="match status" value="1"/>
</dbReference>
<dbReference type="Gene3D" id="1.10.287.110">
    <property type="entry name" value="DnaJ domain"/>
    <property type="match status" value="1"/>
</dbReference>
<dbReference type="OrthoDB" id="2013770at2759"/>
<dbReference type="InterPro" id="IPR036869">
    <property type="entry name" value="J_dom_sf"/>
</dbReference>
<dbReference type="PANTHER" id="PTHR47726:SF1">
    <property type="entry name" value="NAD(P)H-QUINONE OXIDOREDUCTASE SUBUNIT U, CHLOROPLASTIC"/>
    <property type="match status" value="1"/>
</dbReference>
<dbReference type="EnsemblPlants" id="evm.model.01.1151">
    <property type="protein sequence ID" value="cds.evm.model.01.1151"/>
    <property type="gene ID" value="evm.TU.01.1151"/>
</dbReference>
<dbReference type="InterPro" id="IPR044199">
    <property type="entry name" value="NdhU_chloroplastic"/>
</dbReference>
<dbReference type="GO" id="GO:0010598">
    <property type="term" value="C:NAD(P)H dehydrogenase complex (plastoquinone)"/>
    <property type="evidence" value="ECO:0007669"/>
    <property type="project" value="InterPro"/>
</dbReference>
<feature type="domain" description="J" evidence="3">
    <location>
        <begin position="107"/>
        <end position="168"/>
    </location>
</feature>
<name>A0A803NFS6_CANSA</name>
<reference evidence="4" key="2">
    <citation type="submission" date="2021-03" db="UniProtKB">
        <authorList>
            <consortium name="EnsemblPlants"/>
        </authorList>
    </citation>
    <scope>IDENTIFICATION</scope>
</reference>
<dbReference type="OMA" id="PRNCSYD"/>
<proteinExistence type="predicted"/>
<feature type="region of interest" description="Disordered" evidence="1">
    <location>
        <begin position="185"/>
        <end position="205"/>
    </location>
</feature>